<dbReference type="EMBL" id="LK022848">
    <property type="protein sequence ID" value="CDR02153.1"/>
    <property type="molecule type" value="Genomic_DNA"/>
</dbReference>
<proteinExistence type="predicted"/>
<name>A0A060ZKQ5_9ACTN</name>
<dbReference type="HOGENOM" id="CLU_3222669_0_0_11"/>
<evidence type="ECO:0000313" key="1">
    <source>
        <dbReference type="EMBL" id="CDR02153.1"/>
    </source>
</evidence>
<sequence length="44" mass="4224">MRSGGAARDPRRLAALLIAPLLLAAGCAPSGAGSRTSASGTSLT</sequence>
<gene>
    <name evidence="1" type="ORF">SIRAN638</name>
</gene>
<organism evidence="1">
    <name type="scientific">Streptomyces iranensis</name>
    <dbReference type="NCBI Taxonomy" id="576784"/>
    <lineage>
        <taxon>Bacteria</taxon>
        <taxon>Bacillati</taxon>
        <taxon>Actinomycetota</taxon>
        <taxon>Actinomycetes</taxon>
        <taxon>Kitasatosporales</taxon>
        <taxon>Streptomycetaceae</taxon>
        <taxon>Streptomyces</taxon>
        <taxon>Streptomyces violaceusniger group</taxon>
    </lineage>
</organism>
<dbReference type="PROSITE" id="PS51257">
    <property type="entry name" value="PROKAR_LIPOPROTEIN"/>
    <property type="match status" value="1"/>
</dbReference>
<reference evidence="1" key="1">
    <citation type="submission" date="2014-05" db="EMBL/GenBank/DDBJ databases">
        <authorList>
            <person name="Horn Fabian"/>
        </authorList>
    </citation>
    <scope>NUCLEOTIDE SEQUENCE</scope>
</reference>
<dbReference type="AlphaFoldDB" id="A0A060ZKQ5"/>
<accession>A0A060ZKQ5</accession>
<protein>
    <submittedName>
        <fullName evidence="1">Uncharacterized protein</fullName>
    </submittedName>
</protein>